<gene>
    <name evidence="2" type="ORF">CXB51_008889</name>
</gene>
<sequence length="283" mass="31580">MELLITINQPNQIEELIMMEVGNCNFSIRVKERGLSKEKIENSLNVRNIPKEDGGESPEVESGTRPESECCPEGRRNDVGGNINAISLEEGVMEKGGIRSSAENQMSEENFLKNNKSLSDEGVGTGLETDRAREDLINMGFNSHVGRGNNPVGTDEGGNGPGDRSMREIQNRVLSTKEKQKRDRKEKLEKGKAVARCEDSTVNLSLSDSDINNRRRVIFREAKRTWEVEKEVGLSVRGDEEEVIEEIGRLKANRGKVDGIGGIRDRKRWIRFGGEKGLGKKKL</sequence>
<dbReference type="AlphaFoldDB" id="A0A8J6D6I9"/>
<evidence type="ECO:0000313" key="2">
    <source>
        <dbReference type="EMBL" id="KAG8497544.1"/>
    </source>
</evidence>
<reference evidence="2 3" key="1">
    <citation type="journal article" date="2021" name="bioRxiv">
        <title>The Gossypium anomalum genome as a resource for cotton improvement and evolutionary analysis of hybrid incompatibility.</title>
        <authorList>
            <person name="Grover C.E."/>
            <person name="Yuan D."/>
            <person name="Arick M.A."/>
            <person name="Miller E.R."/>
            <person name="Hu G."/>
            <person name="Peterson D.G."/>
            <person name="Wendel J.F."/>
            <person name="Udall J.A."/>
        </authorList>
    </citation>
    <scope>NUCLEOTIDE SEQUENCE [LARGE SCALE GENOMIC DNA]</scope>
    <source>
        <strain evidence="2">JFW-Udall</strain>
        <tissue evidence="2">Leaf</tissue>
    </source>
</reference>
<feature type="region of interest" description="Disordered" evidence="1">
    <location>
        <begin position="141"/>
        <end position="192"/>
    </location>
</feature>
<organism evidence="2 3">
    <name type="scientific">Gossypium anomalum</name>
    <dbReference type="NCBI Taxonomy" id="47600"/>
    <lineage>
        <taxon>Eukaryota</taxon>
        <taxon>Viridiplantae</taxon>
        <taxon>Streptophyta</taxon>
        <taxon>Embryophyta</taxon>
        <taxon>Tracheophyta</taxon>
        <taxon>Spermatophyta</taxon>
        <taxon>Magnoliopsida</taxon>
        <taxon>eudicotyledons</taxon>
        <taxon>Gunneridae</taxon>
        <taxon>Pentapetalae</taxon>
        <taxon>rosids</taxon>
        <taxon>malvids</taxon>
        <taxon>Malvales</taxon>
        <taxon>Malvaceae</taxon>
        <taxon>Malvoideae</taxon>
        <taxon>Gossypium</taxon>
    </lineage>
</organism>
<accession>A0A8J6D6I9</accession>
<dbReference type="Proteomes" id="UP000701853">
    <property type="component" value="Chromosome 4"/>
</dbReference>
<feature type="compositionally biased region" description="Basic and acidic residues" evidence="1">
    <location>
        <begin position="62"/>
        <end position="78"/>
    </location>
</feature>
<evidence type="ECO:0000313" key="3">
    <source>
        <dbReference type="Proteomes" id="UP000701853"/>
    </source>
</evidence>
<dbReference type="OrthoDB" id="10376444at2759"/>
<protein>
    <submittedName>
        <fullName evidence="2">Uncharacterized protein</fullName>
    </submittedName>
</protein>
<feature type="compositionally biased region" description="Basic and acidic residues" evidence="1">
    <location>
        <begin position="164"/>
        <end position="192"/>
    </location>
</feature>
<dbReference type="EMBL" id="JAHUZN010000004">
    <property type="protein sequence ID" value="KAG8497544.1"/>
    <property type="molecule type" value="Genomic_DNA"/>
</dbReference>
<name>A0A8J6D6I9_9ROSI</name>
<proteinExistence type="predicted"/>
<keyword evidence="3" id="KW-1185">Reference proteome</keyword>
<evidence type="ECO:0000256" key="1">
    <source>
        <dbReference type="SAM" id="MobiDB-lite"/>
    </source>
</evidence>
<feature type="region of interest" description="Disordered" evidence="1">
    <location>
        <begin position="48"/>
        <end position="78"/>
    </location>
</feature>
<comment type="caution">
    <text evidence="2">The sequence shown here is derived from an EMBL/GenBank/DDBJ whole genome shotgun (WGS) entry which is preliminary data.</text>
</comment>